<evidence type="ECO:0000256" key="1">
    <source>
        <dbReference type="SAM" id="MobiDB-lite"/>
    </source>
</evidence>
<gene>
    <name evidence="2" type="ORF">ALEPTO_LOCUS9556</name>
</gene>
<dbReference type="EMBL" id="CAJVPS010007617">
    <property type="protein sequence ID" value="CAG8636425.1"/>
    <property type="molecule type" value="Genomic_DNA"/>
</dbReference>
<dbReference type="AlphaFoldDB" id="A0A9N9DIN1"/>
<evidence type="ECO:0000313" key="2">
    <source>
        <dbReference type="EMBL" id="CAG8636425.1"/>
    </source>
</evidence>
<sequence>MPGEESSDESLLILQAQETVENFFKTNKFWSLLEFLNFRAKTDYFTRDKRKEHGLYKKALELLDNAQAREYLSNFEAKYMFVATTYVTTIAQPDAYVPTGCYTKLWLTHLNLCFNEKSSGGVLDFWTMIEKKRYEDNIEKESLGYINDVIDDAVKDSKEARTFLADKLKSFVKGHTGKRNYDHMQDRESHTADPKKSKTDSTFGVSFEEYTTVVHAVESLQEVNESAHTDPLWWGVLDFREENISPSPDLPRAKNFLSTDEIDRLMGMIKSAIQEEKKHISKSVESFLEALLLSDIVSLRLLAKECGARGVAGVCDLLQKSADRMQDVSDRNVINDHIKNIDVDDEATIYVGKCIEDTYTWINCFPGQSQSERTVDMFLIGPCAKTPHTIFTYGENHSDADRDDEIERSGTQRVGKACDFLYWSSSREAGIGENTGPTHKDNHDKAKTNLVDVIKVSRAQHIELENQIIEQNGKNPLPDSLQKGIASIFVPFFQIIGFRIRFYILFQINGHLYGFWDWASEFLPTKDADVGELVLLCKRFLVHGNLVERVGQMISVLAKKSKTFKDKIIDAGESSQTTVELNKLRTPAKKSERSQ</sequence>
<name>A0A9N9DIN1_9GLOM</name>
<feature type="compositionally biased region" description="Basic and acidic residues" evidence="1">
    <location>
        <begin position="179"/>
        <end position="199"/>
    </location>
</feature>
<dbReference type="OrthoDB" id="2439588at2759"/>
<comment type="caution">
    <text evidence="2">The sequence shown here is derived from an EMBL/GenBank/DDBJ whole genome shotgun (WGS) entry which is preliminary data.</text>
</comment>
<evidence type="ECO:0000313" key="3">
    <source>
        <dbReference type="Proteomes" id="UP000789508"/>
    </source>
</evidence>
<proteinExistence type="predicted"/>
<reference evidence="2" key="1">
    <citation type="submission" date="2021-06" db="EMBL/GenBank/DDBJ databases">
        <authorList>
            <person name="Kallberg Y."/>
            <person name="Tangrot J."/>
            <person name="Rosling A."/>
        </authorList>
    </citation>
    <scope>NUCLEOTIDE SEQUENCE</scope>
    <source>
        <strain evidence="2">FL130A</strain>
    </source>
</reference>
<organism evidence="2 3">
    <name type="scientific">Ambispora leptoticha</name>
    <dbReference type="NCBI Taxonomy" id="144679"/>
    <lineage>
        <taxon>Eukaryota</taxon>
        <taxon>Fungi</taxon>
        <taxon>Fungi incertae sedis</taxon>
        <taxon>Mucoromycota</taxon>
        <taxon>Glomeromycotina</taxon>
        <taxon>Glomeromycetes</taxon>
        <taxon>Archaeosporales</taxon>
        <taxon>Ambisporaceae</taxon>
        <taxon>Ambispora</taxon>
    </lineage>
</organism>
<accession>A0A9N9DIN1</accession>
<protein>
    <submittedName>
        <fullName evidence="2">2447_t:CDS:1</fullName>
    </submittedName>
</protein>
<keyword evidence="3" id="KW-1185">Reference proteome</keyword>
<feature type="non-terminal residue" evidence="2">
    <location>
        <position position="595"/>
    </location>
</feature>
<feature type="region of interest" description="Disordered" evidence="1">
    <location>
        <begin position="178"/>
        <end position="200"/>
    </location>
</feature>
<dbReference type="Proteomes" id="UP000789508">
    <property type="component" value="Unassembled WGS sequence"/>
</dbReference>